<dbReference type="InterPro" id="IPR036388">
    <property type="entry name" value="WH-like_DNA-bd_sf"/>
</dbReference>
<dbReference type="NCBIfam" id="NF033788">
    <property type="entry name" value="HTH_metalloreg"/>
    <property type="match status" value="1"/>
</dbReference>
<comment type="caution">
    <text evidence="5">The sequence shown here is derived from an EMBL/GenBank/DDBJ whole genome shotgun (WGS) entry which is preliminary data.</text>
</comment>
<name>A0A7W7H530_9ACTN</name>
<dbReference type="InterPro" id="IPR036390">
    <property type="entry name" value="WH_DNA-bd_sf"/>
</dbReference>
<dbReference type="InterPro" id="IPR001845">
    <property type="entry name" value="HTH_ArsR_DNA-bd_dom"/>
</dbReference>
<feature type="domain" description="HTH arsR-type" evidence="4">
    <location>
        <begin position="3"/>
        <end position="98"/>
    </location>
</feature>
<dbReference type="RefSeq" id="WP_185044232.1">
    <property type="nucleotide sequence ID" value="NZ_BAABFG010000005.1"/>
</dbReference>
<reference evidence="5 6" key="1">
    <citation type="submission" date="2020-08" db="EMBL/GenBank/DDBJ databases">
        <title>Sequencing the genomes of 1000 actinobacteria strains.</title>
        <authorList>
            <person name="Klenk H.-P."/>
        </authorList>
    </citation>
    <scope>NUCLEOTIDE SEQUENCE [LARGE SCALE GENOMIC DNA]</scope>
    <source>
        <strain evidence="5 6">DSM 45809</strain>
    </source>
</reference>
<keyword evidence="1" id="KW-0805">Transcription regulation</keyword>
<keyword evidence="6" id="KW-1185">Reference proteome</keyword>
<dbReference type="PANTHER" id="PTHR43132">
    <property type="entry name" value="ARSENICAL RESISTANCE OPERON REPRESSOR ARSR-RELATED"/>
    <property type="match status" value="1"/>
</dbReference>
<sequence length="118" mass="12177">MTTPVPLDGSAQDFLKALASETRQQIMLLFAGGRQLTVGEVAAACGLGQSTTSEQLAVLRRGGLLTATRDGKLVRYRADPTAIGARLADLQAYLACCCPPSDAGCEASSQKADSSADS</sequence>
<accession>A0A7W7H530</accession>
<evidence type="ECO:0000256" key="3">
    <source>
        <dbReference type="ARBA" id="ARBA00023163"/>
    </source>
</evidence>
<keyword evidence="2 5" id="KW-0238">DNA-binding</keyword>
<evidence type="ECO:0000256" key="1">
    <source>
        <dbReference type="ARBA" id="ARBA00023015"/>
    </source>
</evidence>
<dbReference type="InterPro" id="IPR011991">
    <property type="entry name" value="ArsR-like_HTH"/>
</dbReference>
<dbReference type="AlphaFoldDB" id="A0A7W7H530"/>
<protein>
    <submittedName>
        <fullName evidence="5">DNA-binding transcriptional ArsR family regulator</fullName>
    </submittedName>
</protein>
<gene>
    <name evidence="5" type="ORF">BJY16_007471</name>
</gene>
<dbReference type="PANTHER" id="PTHR43132:SF2">
    <property type="entry name" value="ARSENICAL RESISTANCE OPERON REPRESSOR ARSR-RELATED"/>
    <property type="match status" value="1"/>
</dbReference>
<evidence type="ECO:0000313" key="5">
    <source>
        <dbReference type="EMBL" id="MBB4744012.1"/>
    </source>
</evidence>
<evidence type="ECO:0000256" key="2">
    <source>
        <dbReference type="ARBA" id="ARBA00023125"/>
    </source>
</evidence>
<dbReference type="PROSITE" id="PS50987">
    <property type="entry name" value="HTH_ARSR_2"/>
    <property type="match status" value="1"/>
</dbReference>
<keyword evidence="3" id="KW-0804">Transcription</keyword>
<dbReference type="InterPro" id="IPR051011">
    <property type="entry name" value="Metal_resp_trans_reg"/>
</dbReference>
<proteinExistence type="predicted"/>
<dbReference type="SUPFAM" id="SSF46785">
    <property type="entry name" value="Winged helix' DNA-binding domain"/>
    <property type="match status" value="1"/>
</dbReference>
<dbReference type="Gene3D" id="1.10.10.10">
    <property type="entry name" value="Winged helix-like DNA-binding domain superfamily/Winged helix DNA-binding domain"/>
    <property type="match status" value="1"/>
</dbReference>
<dbReference type="GO" id="GO:0003677">
    <property type="term" value="F:DNA binding"/>
    <property type="evidence" value="ECO:0007669"/>
    <property type="project" value="UniProtKB-KW"/>
</dbReference>
<dbReference type="Pfam" id="PF12840">
    <property type="entry name" value="HTH_20"/>
    <property type="match status" value="1"/>
</dbReference>
<dbReference type="EMBL" id="JACHNB010000001">
    <property type="protein sequence ID" value="MBB4744012.1"/>
    <property type="molecule type" value="Genomic_DNA"/>
</dbReference>
<evidence type="ECO:0000313" key="6">
    <source>
        <dbReference type="Proteomes" id="UP000546162"/>
    </source>
</evidence>
<dbReference type="PRINTS" id="PR00778">
    <property type="entry name" value="HTHARSR"/>
</dbReference>
<dbReference type="CDD" id="cd00090">
    <property type="entry name" value="HTH_ARSR"/>
    <property type="match status" value="1"/>
</dbReference>
<evidence type="ECO:0000259" key="4">
    <source>
        <dbReference type="PROSITE" id="PS50987"/>
    </source>
</evidence>
<organism evidence="5 6">
    <name type="scientific">Actinoplanes octamycinicus</name>
    <dbReference type="NCBI Taxonomy" id="135948"/>
    <lineage>
        <taxon>Bacteria</taxon>
        <taxon>Bacillati</taxon>
        <taxon>Actinomycetota</taxon>
        <taxon>Actinomycetes</taxon>
        <taxon>Micromonosporales</taxon>
        <taxon>Micromonosporaceae</taxon>
        <taxon>Actinoplanes</taxon>
    </lineage>
</organism>
<dbReference type="SMART" id="SM00418">
    <property type="entry name" value="HTH_ARSR"/>
    <property type="match status" value="1"/>
</dbReference>
<dbReference type="Proteomes" id="UP000546162">
    <property type="component" value="Unassembled WGS sequence"/>
</dbReference>
<dbReference type="GO" id="GO:0003700">
    <property type="term" value="F:DNA-binding transcription factor activity"/>
    <property type="evidence" value="ECO:0007669"/>
    <property type="project" value="InterPro"/>
</dbReference>